<reference evidence="2" key="1">
    <citation type="submission" date="2020-01" db="EMBL/GenBank/DDBJ databases">
        <title>Identification and distribution of gene clusters putatively required for synthesis of sphingolipid metabolism inhibitors in phylogenetically diverse species of the filamentous fungus Fusarium.</title>
        <authorList>
            <person name="Kim H.-S."/>
            <person name="Busman M."/>
            <person name="Brown D.W."/>
            <person name="Divon H."/>
            <person name="Uhlig S."/>
            <person name="Proctor R.H."/>
        </authorList>
    </citation>
    <scope>NUCLEOTIDE SEQUENCE</scope>
    <source>
        <strain evidence="2">NRRL 53441</strain>
    </source>
</reference>
<gene>
    <name evidence="2" type="ORF">F53441_14466</name>
</gene>
<evidence type="ECO:0000313" key="2">
    <source>
        <dbReference type="EMBL" id="KAF4418651.1"/>
    </source>
</evidence>
<feature type="region of interest" description="Disordered" evidence="1">
    <location>
        <begin position="1"/>
        <end position="69"/>
    </location>
</feature>
<evidence type="ECO:0000313" key="3">
    <source>
        <dbReference type="Proteomes" id="UP000605986"/>
    </source>
</evidence>
<dbReference type="Proteomes" id="UP000605986">
    <property type="component" value="Unassembled WGS sequence"/>
</dbReference>
<evidence type="ECO:0000256" key="1">
    <source>
        <dbReference type="SAM" id="MobiDB-lite"/>
    </source>
</evidence>
<dbReference type="OrthoDB" id="4829551at2759"/>
<keyword evidence="3" id="KW-1185">Reference proteome</keyword>
<organism evidence="2 3">
    <name type="scientific">Fusarium austroafricanum</name>
    <dbReference type="NCBI Taxonomy" id="2364996"/>
    <lineage>
        <taxon>Eukaryota</taxon>
        <taxon>Fungi</taxon>
        <taxon>Dikarya</taxon>
        <taxon>Ascomycota</taxon>
        <taxon>Pezizomycotina</taxon>
        <taxon>Sordariomycetes</taxon>
        <taxon>Hypocreomycetidae</taxon>
        <taxon>Hypocreales</taxon>
        <taxon>Nectriaceae</taxon>
        <taxon>Fusarium</taxon>
        <taxon>Fusarium concolor species complex</taxon>
    </lineage>
</organism>
<sequence length="242" mass="28002">MTSYHLFYLPPSLSPRPEFTRPQSHARTSSHHQMSERQCPSSSHRNQEEPIERSGSSRHRHLADIPRGVERIRDADARLRGQVPRSSSSYPLTELDLCSYRVHSSPSGVDSEYDLSQMLPRKRHRVSNENAVDPSLEYRQPSHPASDGLAHTGSWCHSVPTDSGNMELEWYDTERDVLSEDWRPKTPMDTRLSTPDLPPLSTDFEFCPCHRPGEHGQDRINEDFYFATRSRMDMQKPIYMWP</sequence>
<comment type="caution">
    <text evidence="2">The sequence shown here is derived from an EMBL/GenBank/DDBJ whole genome shotgun (WGS) entry which is preliminary data.</text>
</comment>
<dbReference type="AlphaFoldDB" id="A0A8H4JE19"/>
<dbReference type="EMBL" id="JAADJG010001301">
    <property type="protein sequence ID" value="KAF4418651.1"/>
    <property type="molecule type" value="Genomic_DNA"/>
</dbReference>
<protein>
    <submittedName>
        <fullName evidence="2">Uncharacterized protein</fullName>
    </submittedName>
</protein>
<name>A0A8H4JE19_9HYPO</name>
<accession>A0A8H4JE19</accession>
<proteinExistence type="predicted"/>